<keyword evidence="12" id="KW-0255">Endonuclease</keyword>
<dbReference type="GO" id="GO:0046872">
    <property type="term" value="F:metal ion binding"/>
    <property type="evidence" value="ECO:0007669"/>
    <property type="project" value="UniProtKB-KW"/>
</dbReference>
<evidence type="ECO:0000256" key="3">
    <source>
        <dbReference type="ARBA" id="ARBA00022722"/>
    </source>
</evidence>
<dbReference type="Pfam" id="PF13563">
    <property type="entry name" value="2_5_RNA_ligase2"/>
    <property type="match status" value="1"/>
</dbReference>
<evidence type="ECO:0000313" key="12">
    <source>
        <dbReference type="EMBL" id="TWE20779.1"/>
    </source>
</evidence>
<dbReference type="InterPro" id="IPR036691">
    <property type="entry name" value="Endo/exonu/phosph_ase_sf"/>
</dbReference>
<dbReference type="AlphaFoldDB" id="A0A561EYU4"/>
<dbReference type="EMBL" id="VIVR01000001">
    <property type="protein sequence ID" value="TWE20779.1"/>
    <property type="molecule type" value="Genomic_DNA"/>
</dbReference>
<evidence type="ECO:0000256" key="5">
    <source>
        <dbReference type="ARBA" id="ARBA00022763"/>
    </source>
</evidence>
<dbReference type="GO" id="GO:0005737">
    <property type="term" value="C:cytoplasm"/>
    <property type="evidence" value="ECO:0007669"/>
    <property type="project" value="TreeGrafter"/>
</dbReference>
<dbReference type="SUPFAM" id="SSF55144">
    <property type="entry name" value="LigT-like"/>
    <property type="match status" value="1"/>
</dbReference>
<keyword evidence="13" id="KW-1185">Reference proteome</keyword>
<evidence type="ECO:0000256" key="4">
    <source>
        <dbReference type="ARBA" id="ARBA00022723"/>
    </source>
</evidence>
<evidence type="ECO:0000256" key="1">
    <source>
        <dbReference type="ARBA" id="ARBA00001936"/>
    </source>
</evidence>
<feature type="domain" description="MJ1316 RNA cyclic group end recognition" evidence="10">
    <location>
        <begin position="1"/>
        <end position="65"/>
    </location>
</feature>
<evidence type="ECO:0000259" key="11">
    <source>
        <dbReference type="Pfam" id="PF04928"/>
    </source>
</evidence>
<dbReference type="Gene3D" id="3.60.10.10">
    <property type="entry name" value="Endonuclease/exonuclease/phosphatase"/>
    <property type="match status" value="1"/>
</dbReference>
<dbReference type="SUPFAM" id="SSF81631">
    <property type="entry name" value="PAP/OAS1 substrate-binding domain"/>
    <property type="match status" value="1"/>
</dbReference>
<evidence type="ECO:0000313" key="13">
    <source>
        <dbReference type="Proteomes" id="UP000318416"/>
    </source>
</evidence>
<dbReference type="GO" id="GO:0070260">
    <property type="term" value="F:5'-tyrosyl-DNA phosphodiesterase activity"/>
    <property type="evidence" value="ECO:0007669"/>
    <property type="project" value="TreeGrafter"/>
</dbReference>
<dbReference type="PANTHER" id="PTHR15822:SF4">
    <property type="entry name" value="TYROSYL-DNA PHOSPHODIESTERASE 2"/>
    <property type="match status" value="1"/>
</dbReference>
<reference evidence="12 13" key="1">
    <citation type="submission" date="2019-06" db="EMBL/GenBank/DDBJ databases">
        <title>Sequencing the genomes of 1000 actinobacteria strains.</title>
        <authorList>
            <person name="Klenk H.-P."/>
        </authorList>
    </citation>
    <scope>NUCLEOTIDE SEQUENCE [LARGE SCALE GENOMIC DNA]</scope>
    <source>
        <strain evidence="12 13">DSM 41649</strain>
    </source>
</reference>
<dbReference type="GO" id="GO:0004527">
    <property type="term" value="F:exonuclease activity"/>
    <property type="evidence" value="ECO:0007669"/>
    <property type="project" value="UniProtKB-KW"/>
</dbReference>
<keyword evidence="3" id="KW-0540">Nuclease</keyword>
<feature type="domain" description="Endonuclease/exonuclease/phosphatase" evidence="9">
    <location>
        <begin position="125"/>
        <end position="361"/>
    </location>
</feature>
<dbReference type="Pfam" id="PF03372">
    <property type="entry name" value="Exo_endo_phos"/>
    <property type="match status" value="1"/>
</dbReference>
<dbReference type="OrthoDB" id="490222at2"/>
<dbReference type="Gene3D" id="3.30.460.10">
    <property type="entry name" value="Beta Polymerase, domain 2"/>
    <property type="match status" value="1"/>
</dbReference>
<comment type="caution">
    <text evidence="12">The sequence shown here is derived from an EMBL/GenBank/DDBJ whole genome shotgun (WGS) entry which is preliminary data.</text>
</comment>
<dbReference type="Proteomes" id="UP000318416">
    <property type="component" value="Unassembled WGS sequence"/>
</dbReference>
<keyword evidence="7" id="KW-0460">Magnesium</keyword>
<dbReference type="Pfam" id="PF04457">
    <property type="entry name" value="MJ1316"/>
    <property type="match status" value="1"/>
</dbReference>
<evidence type="ECO:0000256" key="6">
    <source>
        <dbReference type="ARBA" id="ARBA00022801"/>
    </source>
</evidence>
<dbReference type="RefSeq" id="WP_145795338.1">
    <property type="nucleotide sequence ID" value="NZ_BAAABR010000047.1"/>
</dbReference>
<comment type="cofactor">
    <cofactor evidence="1">
        <name>Mn(2+)</name>
        <dbReference type="ChEBI" id="CHEBI:29035"/>
    </cofactor>
</comment>
<proteinExistence type="predicted"/>
<feature type="domain" description="Poly(A) polymerase central" evidence="11">
    <location>
        <begin position="715"/>
        <end position="844"/>
    </location>
</feature>
<evidence type="ECO:0000256" key="2">
    <source>
        <dbReference type="ARBA" id="ARBA00001946"/>
    </source>
</evidence>
<gene>
    <name evidence="12" type="ORF">FB465_5937</name>
</gene>
<dbReference type="GO" id="GO:0006302">
    <property type="term" value="P:double-strand break repair"/>
    <property type="evidence" value="ECO:0007669"/>
    <property type="project" value="TreeGrafter"/>
</dbReference>
<dbReference type="Gene3D" id="3.90.1140.10">
    <property type="entry name" value="Cyclic phosphodiesterase"/>
    <property type="match status" value="1"/>
</dbReference>
<dbReference type="GO" id="GO:0003697">
    <property type="term" value="F:single-stranded DNA binding"/>
    <property type="evidence" value="ECO:0007669"/>
    <property type="project" value="TreeGrafter"/>
</dbReference>
<dbReference type="GO" id="GO:1990817">
    <property type="term" value="F:poly(A) RNA polymerase activity"/>
    <property type="evidence" value="ECO:0007669"/>
    <property type="project" value="InterPro"/>
</dbReference>
<dbReference type="CDD" id="cd09080">
    <property type="entry name" value="TDP2"/>
    <property type="match status" value="1"/>
</dbReference>
<sequence>MRTSEEIYHRVRWDPRFDPGRFVLGVYQRGAAPKRIPLDTFAPGGDIPWHRVLFVEADGELVWDRSAGVDRLDAMEAGRVRDPRRLRAPFFTARTPYTWEPAAGWRPADGTPTTAAPATASLRVLTWNTLWDRYDSDRIDTARRRPLLLAALEEADADIIALQEVEAGLLAMLTQAPWVRAGYTLGTDPTGRDVEDSGLLLLSRLPVREAGYHLLGPHKAVTAVTVQAASGPLVVAATHLSSDHSDQGAARRQAELARITEGLAGVDGNLILVGDFNDGSDGPDGPAAVLGMRDAWTQAHGPEDRTPTFDPGVNPLAAVSSLSGRASRLDRVLLRAGGPQATRARLRGDSPAPDGLFVSDHYGVEAELSFGGAEPADVLDAAPTARTAVAWMPPEELWPTIQDIRWEHDPQIRRWPPHVNLLFGFVPESDFERAAPLLAAAAAGTAAFTARLAGVHSFRHREDATVWLDPAAAGDKPWAELYRALEERFPRCRGRSEGFTPHLSLGRTRQPRQLAAECAARLGTMSARVGDVVLLSRRGGEPMRPRATIALGTGELRWLPEAGTGKPATDGDDARDARAQQIAQRVSEALHEGVVHVVGSRRMGCALAGADLDLVAALPGDVDMSEVLARVAEAVPDATRMRQVTGNRVPGLRLSIGDPDTGGLDVDLVVVGTGALAPAEAVARRAELGEAAAIALSAVSDADAVRAAVGHHADFARLARQVKAWAKARGLDSAPFGGLPGLAWSVLAARTTREAGDLADDELLRHFFGTWAAWDWREPVGLTTTTDQAPSAAVSVTTPTRPVRSCTEQVGWGGLDLLTQELYRAWEILEAAAETGADPWPELLSPPPLHRRHAAWAVLAVHPVHAEEFEETVGRVRGRIRALLTAIEGIGAADAHAWPRPFETGPAVTRYAIGLGHTPPDTARLTEIAERWGRGLPGVELTVVECGAVPTLH</sequence>
<comment type="cofactor">
    <cofactor evidence="2">
        <name>Mg(2+)</name>
        <dbReference type="ChEBI" id="CHEBI:18420"/>
    </cofactor>
</comment>
<dbReference type="Pfam" id="PF04928">
    <property type="entry name" value="PAP_central"/>
    <property type="match status" value="1"/>
</dbReference>
<keyword evidence="4" id="KW-0479">Metal-binding</keyword>
<evidence type="ECO:0000256" key="7">
    <source>
        <dbReference type="ARBA" id="ARBA00022842"/>
    </source>
</evidence>
<dbReference type="InterPro" id="IPR005135">
    <property type="entry name" value="Endo/exonuclease/phosphatase"/>
</dbReference>
<dbReference type="Gene3D" id="1.10.1410.10">
    <property type="match status" value="1"/>
</dbReference>
<evidence type="ECO:0000259" key="9">
    <source>
        <dbReference type="Pfam" id="PF03372"/>
    </source>
</evidence>
<dbReference type="SUPFAM" id="SSF56219">
    <property type="entry name" value="DNase I-like"/>
    <property type="match status" value="1"/>
</dbReference>
<keyword evidence="8" id="KW-0234">DNA repair</keyword>
<keyword evidence="12" id="KW-0269">Exonuclease</keyword>
<evidence type="ECO:0000256" key="8">
    <source>
        <dbReference type="ARBA" id="ARBA00023204"/>
    </source>
</evidence>
<evidence type="ECO:0000259" key="10">
    <source>
        <dbReference type="Pfam" id="PF04457"/>
    </source>
</evidence>
<name>A0A561EYU4_9ACTN</name>
<dbReference type="PANTHER" id="PTHR15822">
    <property type="entry name" value="TRAF AND TNF RECEPTOR-ASSOCIATED PROTEIN"/>
    <property type="match status" value="1"/>
</dbReference>
<protein>
    <submittedName>
        <fullName evidence="12">Endonuclease/exonuclease/phosphatase family protein</fullName>
    </submittedName>
</protein>
<dbReference type="InterPro" id="IPR007012">
    <property type="entry name" value="PolA_pol_cen_dom"/>
</dbReference>
<dbReference type="InterPro" id="IPR051547">
    <property type="entry name" value="TDP2-like"/>
</dbReference>
<dbReference type="GO" id="GO:0004519">
    <property type="term" value="F:endonuclease activity"/>
    <property type="evidence" value="ECO:0007669"/>
    <property type="project" value="UniProtKB-KW"/>
</dbReference>
<organism evidence="12 13">
    <name type="scientific">Kitasatospora atroaurantiaca</name>
    <dbReference type="NCBI Taxonomy" id="285545"/>
    <lineage>
        <taxon>Bacteria</taxon>
        <taxon>Bacillati</taxon>
        <taxon>Actinomycetota</taxon>
        <taxon>Actinomycetes</taxon>
        <taxon>Kitasatosporales</taxon>
        <taxon>Streptomycetaceae</taxon>
        <taxon>Kitasatospora</taxon>
    </lineage>
</organism>
<accession>A0A561EYU4</accession>
<dbReference type="InterPro" id="IPR009097">
    <property type="entry name" value="Cyclic_Pdiesterase"/>
</dbReference>
<dbReference type="InterPro" id="IPR040459">
    <property type="entry name" value="MJ1316"/>
</dbReference>
<keyword evidence="5" id="KW-0227">DNA damage</keyword>
<dbReference type="SUPFAM" id="SSF81301">
    <property type="entry name" value="Nucleotidyltransferase"/>
    <property type="match status" value="1"/>
</dbReference>
<keyword evidence="6" id="KW-0378">Hydrolase</keyword>
<dbReference type="InterPro" id="IPR043519">
    <property type="entry name" value="NT_sf"/>
</dbReference>